<dbReference type="InterPro" id="IPR004360">
    <property type="entry name" value="Glyas_Fos-R_dOase_dom"/>
</dbReference>
<sequence length="131" mass="15610">MNIKNIRTFIPSKDFEVSKRFYEDLGFEIQWEGEDLIIFGTKEQNFFLQKYYVEEWANNFMLQMHVDDLDALYDICDAVIKRYEGTKIKPIFEADYGRTFHILDPAGVLWHMTQVTKPVENEQDLLCDDPQ</sequence>
<accession>A0A7L7KPW4</accession>
<name>A0A7L7KPW4_9MOLU</name>
<dbReference type="KEGG" id="xcl:G4Z02_02235"/>
<dbReference type="Gene3D" id="3.10.180.10">
    <property type="entry name" value="2,3-Dihydroxybiphenyl 1,2-Dioxygenase, domain 1"/>
    <property type="match status" value="1"/>
</dbReference>
<evidence type="ECO:0000313" key="3">
    <source>
        <dbReference type="Proteomes" id="UP000514720"/>
    </source>
</evidence>
<reference evidence="2 3" key="1">
    <citation type="submission" date="2020-02" db="EMBL/GenBank/DDBJ databases">
        <authorList>
            <person name="Zheng R.K."/>
            <person name="Sun C.M."/>
        </authorList>
    </citation>
    <scope>NUCLEOTIDE SEQUENCE [LARGE SCALE GENOMIC DNA]</scope>
    <source>
        <strain evidence="3">zrk13</strain>
    </source>
</reference>
<dbReference type="Proteomes" id="UP000514720">
    <property type="component" value="Chromosome"/>
</dbReference>
<evidence type="ECO:0000259" key="1">
    <source>
        <dbReference type="Pfam" id="PF00903"/>
    </source>
</evidence>
<dbReference type="SUPFAM" id="SSF54593">
    <property type="entry name" value="Glyoxalase/Bleomycin resistance protein/Dihydroxybiphenyl dioxygenase"/>
    <property type="match status" value="1"/>
</dbReference>
<organism evidence="2 3">
    <name type="scientific">Candidatus Xianfuyuplasma coldseepsis</name>
    <dbReference type="NCBI Taxonomy" id="2782163"/>
    <lineage>
        <taxon>Bacteria</taxon>
        <taxon>Bacillati</taxon>
        <taxon>Mycoplasmatota</taxon>
        <taxon>Mollicutes</taxon>
        <taxon>Candidatus Izemoplasmatales</taxon>
        <taxon>Candidatus Izemoplasmataceae</taxon>
        <taxon>Candidatus Xianfuyuplasma</taxon>
    </lineage>
</organism>
<dbReference type="RefSeq" id="WP_258878233.1">
    <property type="nucleotide sequence ID" value="NZ_CP048914.1"/>
</dbReference>
<dbReference type="EMBL" id="CP048914">
    <property type="protein sequence ID" value="QMS84615.1"/>
    <property type="molecule type" value="Genomic_DNA"/>
</dbReference>
<dbReference type="Pfam" id="PF00903">
    <property type="entry name" value="Glyoxalase"/>
    <property type="match status" value="1"/>
</dbReference>
<protein>
    <recommendedName>
        <fullName evidence="1">Glyoxalase/fosfomycin resistance/dioxygenase domain-containing protein</fullName>
    </recommendedName>
</protein>
<evidence type="ECO:0000313" key="2">
    <source>
        <dbReference type="EMBL" id="QMS84615.1"/>
    </source>
</evidence>
<keyword evidence="3" id="KW-1185">Reference proteome</keyword>
<dbReference type="AlphaFoldDB" id="A0A7L7KPW4"/>
<proteinExistence type="predicted"/>
<dbReference type="InterPro" id="IPR029068">
    <property type="entry name" value="Glyas_Bleomycin-R_OHBP_Dase"/>
</dbReference>
<gene>
    <name evidence="2" type="ORF">G4Z02_02235</name>
</gene>
<feature type="domain" description="Glyoxalase/fosfomycin resistance/dioxygenase" evidence="1">
    <location>
        <begin position="9"/>
        <end position="111"/>
    </location>
</feature>